<dbReference type="AlphaFoldDB" id="A0A3M7PB62"/>
<reference evidence="1 2" key="1">
    <citation type="journal article" date="2018" name="Sci. Rep.">
        <title>Genomic signatures of local adaptation to the degree of environmental predictability in rotifers.</title>
        <authorList>
            <person name="Franch-Gras L."/>
            <person name="Hahn C."/>
            <person name="Garcia-Roger E.M."/>
            <person name="Carmona M.J."/>
            <person name="Serra M."/>
            <person name="Gomez A."/>
        </authorList>
    </citation>
    <scope>NUCLEOTIDE SEQUENCE [LARGE SCALE GENOMIC DNA]</scope>
    <source>
        <strain evidence="1">HYR1</strain>
    </source>
</reference>
<protein>
    <submittedName>
        <fullName evidence="1">Uncharacterized protein</fullName>
    </submittedName>
</protein>
<accession>A0A3M7PB62</accession>
<sequence length="129" mass="14592">MISKKINLRLANTLSVSKPTITRYITKINLFFTERASKQKKKAEFAKLWKIDLNANKSVTLTSGKEKTLDKFCFSLSNKKVTHAENIEYLGDSAYVSNLVEQKWKNVGKSFLILCELGCKQKMASPGVL</sequence>
<name>A0A3M7PB62_BRAPC</name>
<dbReference type="EMBL" id="REGN01012317">
    <property type="protein sequence ID" value="RMZ95954.1"/>
    <property type="molecule type" value="Genomic_DNA"/>
</dbReference>
<gene>
    <name evidence="1" type="ORF">BpHYR1_020283</name>
</gene>
<comment type="caution">
    <text evidence="1">The sequence shown here is derived from an EMBL/GenBank/DDBJ whole genome shotgun (WGS) entry which is preliminary data.</text>
</comment>
<evidence type="ECO:0000313" key="1">
    <source>
        <dbReference type="EMBL" id="RMZ95954.1"/>
    </source>
</evidence>
<proteinExistence type="predicted"/>
<keyword evidence="2" id="KW-1185">Reference proteome</keyword>
<evidence type="ECO:0000313" key="2">
    <source>
        <dbReference type="Proteomes" id="UP000276133"/>
    </source>
</evidence>
<organism evidence="1 2">
    <name type="scientific">Brachionus plicatilis</name>
    <name type="common">Marine rotifer</name>
    <name type="synonym">Brachionus muelleri</name>
    <dbReference type="NCBI Taxonomy" id="10195"/>
    <lineage>
        <taxon>Eukaryota</taxon>
        <taxon>Metazoa</taxon>
        <taxon>Spiralia</taxon>
        <taxon>Gnathifera</taxon>
        <taxon>Rotifera</taxon>
        <taxon>Eurotatoria</taxon>
        <taxon>Monogononta</taxon>
        <taxon>Pseudotrocha</taxon>
        <taxon>Ploima</taxon>
        <taxon>Brachionidae</taxon>
        <taxon>Brachionus</taxon>
    </lineage>
</organism>
<dbReference type="Proteomes" id="UP000276133">
    <property type="component" value="Unassembled WGS sequence"/>
</dbReference>